<evidence type="ECO:0000259" key="1">
    <source>
        <dbReference type="Pfam" id="PF04230"/>
    </source>
</evidence>
<dbReference type="OrthoDB" id="9803627at2"/>
<dbReference type="AlphaFoldDB" id="A0A212RRK3"/>
<dbReference type="Proteomes" id="UP000197065">
    <property type="component" value="Unassembled WGS sequence"/>
</dbReference>
<dbReference type="RefSeq" id="WP_088562417.1">
    <property type="nucleotide sequence ID" value="NZ_FYEH01000012.1"/>
</dbReference>
<accession>A0A212RRK3</accession>
<dbReference type="Pfam" id="PF04230">
    <property type="entry name" value="PS_pyruv_trans"/>
    <property type="match status" value="1"/>
</dbReference>
<gene>
    <name evidence="2" type="ORF">SAMN07250955_11286</name>
</gene>
<dbReference type="InterPro" id="IPR007345">
    <property type="entry name" value="Polysacch_pyruvyl_Trfase"/>
</dbReference>
<organism evidence="2 3">
    <name type="scientific">Arboricoccus pini</name>
    <dbReference type="NCBI Taxonomy" id="1963835"/>
    <lineage>
        <taxon>Bacteria</taxon>
        <taxon>Pseudomonadati</taxon>
        <taxon>Pseudomonadota</taxon>
        <taxon>Alphaproteobacteria</taxon>
        <taxon>Geminicoccales</taxon>
        <taxon>Geminicoccaceae</taxon>
        <taxon>Arboricoccus</taxon>
    </lineage>
</organism>
<proteinExistence type="predicted"/>
<feature type="domain" description="Polysaccharide pyruvyl transferase" evidence="1">
    <location>
        <begin position="52"/>
        <end position="184"/>
    </location>
</feature>
<name>A0A212RRK3_9PROT</name>
<evidence type="ECO:0000313" key="3">
    <source>
        <dbReference type="Proteomes" id="UP000197065"/>
    </source>
</evidence>
<protein>
    <submittedName>
        <fullName evidence="2">Succinoglycan biosynthesis protein ExoV</fullName>
    </submittedName>
</protein>
<evidence type="ECO:0000313" key="2">
    <source>
        <dbReference type="EMBL" id="SNB75075.1"/>
    </source>
</evidence>
<keyword evidence="3" id="KW-1185">Reference proteome</keyword>
<dbReference type="EMBL" id="FYEH01000012">
    <property type="protein sequence ID" value="SNB75075.1"/>
    <property type="molecule type" value="Genomic_DNA"/>
</dbReference>
<sequence>MKYYFYRGSHRNFGDELNEYLLPKILPDFFDEDESELFLGIGSILFDWHPASSKKIVFGCGYGGYTPLPKLDASWQVYNVRGPRTAAALGLPADKAVADLAVMINRWRDPAPQKRHRVSFMPHWESLLRGAWEEAANEADVHLIDPRRSVEDVLEDMQASELIIAEAMHGAIVADALRVPWVAMLPLDHHHHFKWHDWAEALDIKLKPNRLAASSLYEMAETFSIAGRTGRSLVRPHRATIERLGAGLFRRRAARSLKTAARTTPQLSSDHALNRALDRFDSDIQLLRRDYHRMYA</sequence>
<reference evidence="2 3" key="1">
    <citation type="submission" date="2017-06" db="EMBL/GenBank/DDBJ databases">
        <authorList>
            <person name="Kim H.J."/>
            <person name="Triplett B.A."/>
        </authorList>
    </citation>
    <scope>NUCLEOTIDE SEQUENCE [LARGE SCALE GENOMIC DNA]</scope>
    <source>
        <strain evidence="2 3">B29T1</strain>
    </source>
</reference>